<keyword evidence="2" id="KW-1015">Disulfide bond</keyword>
<dbReference type="Gene3D" id="3.40.50.1110">
    <property type="entry name" value="SGNH hydrolase"/>
    <property type="match status" value="1"/>
</dbReference>
<gene>
    <name evidence="5" type="ORF">SAMN04489732_112221</name>
</gene>
<dbReference type="Pfam" id="PF13472">
    <property type="entry name" value="Lipase_GDSL_2"/>
    <property type="match status" value="1"/>
</dbReference>
<dbReference type="CDD" id="cd01823">
    <property type="entry name" value="SEST_like"/>
    <property type="match status" value="1"/>
</dbReference>
<feature type="active site" evidence="1">
    <location>
        <position position="285"/>
    </location>
</feature>
<evidence type="ECO:0000313" key="5">
    <source>
        <dbReference type="EMBL" id="SEP49003.1"/>
    </source>
</evidence>
<evidence type="ECO:0000256" key="1">
    <source>
        <dbReference type="PIRSR" id="PIRSR637460-1"/>
    </source>
</evidence>
<dbReference type="GO" id="GO:0019433">
    <property type="term" value="P:triglyceride catabolic process"/>
    <property type="evidence" value="ECO:0007669"/>
    <property type="project" value="TreeGrafter"/>
</dbReference>
<dbReference type="STRING" id="394193.SAMN04489732_112221"/>
<keyword evidence="5" id="KW-0378">Hydrolase</keyword>
<feature type="disulfide bond" evidence="2">
    <location>
        <begin position="63"/>
        <end position="88"/>
    </location>
</feature>
<proteinExistence type="predicted"/>
<feature type="domain" description="SGNH hydrolase-type esterase" evidence="4">
    <location>
        <begin position="43"/>
        <end position="293"/>
    </location>
</feature>
<dbReference type="InterPro" id="IPR013830">
    <property type="entry name" value="SGNH_hydro"/>
</dbReference>
<evidence type="ECO:0000313" key="6">
    <source>
        <dbReference type="Proteomes" id="UP000198582"/>
    </source>
</evidence>
<sequence>MIAPTRRFRGFTRAAAAVALAAVAITGLGTPASAAPAKPVYVAMGDSFAAGPLILPQSDLFTCARSSINYAGLLAKAINASVLRDVTCSSATTKNFAGPQAGNVFGTAAPQYDALSADTTLVTVQIGGNDIGLVGLAESCLNLLPQNGVTDAPVLGKSCQATDTAGGVDQYARKIDAFAPAYATVIKEIRHRARNARILLVGYPTGIQPGGCWPFVPVLPQDADYIQANIDRLNTRMAQQAAENGATYVDTRTPSIGHDACQGIGTKWIEGVLPTIVDNGIAPLHPNAAGMAAVVPAIRQALGTGRKTDARS</sequence>
<evidence type="ECO:0000256" key="3">
    <source>
        <dbReference type="SAM" id="SignalP"/>
    </source>
</evidence>
<protein>
    <submittedName>
        <fullName evidence="5">GDSL-like Lipase/Acylhydrolase family protein</fullName>
    </submittedName>
</protein>
<name>A0A1H8YAH7_9PSEU</name>
<dbReference type="AlphaFoldDB" id="A0A1H8YAH7"/>
<keyword evidence="3" id="KW-0732">Signal</keyword>
<dbReference type="InterPro" id="IPR037460">
    <property type="entry name" value="SEST-like"/>
</dbReference>
<evidence type="ECO:0000256" key="2">
    <source>
        <dbReference type="PIRSR" id="PIRSR637460-2"/>
    </source>
</evidence>
<dbReference type="PANTHER" id="PTHR37981">
    <property type="entry name" value="LIPASE 2"/>
    <property type="match status" value="1"/>
</dbReference>
<feature type="disulfide bond" evidence="2">
    <location>
        <begin position="212"/>
        <end position="261"/>
    </location>
</feature>
<dbReference type="InterPro" id="IPR036514">
    <property type="entry name" value="SGNH_hydro_sf"/>
</dbReference>
<accession>A0A1H8YAH7</accession>
<feature type="active site" description="Nucleophile" evidence="1">
    <location>
        <position position="47"/>
    </location>
</feature>
<evidence type="ECO:0000259" key="4">
    <source>
        <dbReference type="Pfam" id="PF13472"/>
    </source>
</evidence>
<feature type="signal peptide" evidence="3">
    <location>
        <begin position="1"/>
        <end position="34"/>
    </location>
</feature>
<dbReference type="Proteomes" id="UP000198582">
    <property type="component" value="Unassembled WGS sequence"/>
</dbReference>
<feature type="disulfide bond" evidence="2">
    <location>
        <begin position="140"/>
        <end position="159"/>
    </location>
</feature>
<dbReference type="RefSeq" id="WP_091621171.1">
    <property type="nucleotide sequence ID" value="NZ_FOEF01000012.1"/>
</dbReference>
<dbReference type="EMBL" id="FOEF01000012">
    <property type="protein sequence ID" value="SEP49003.1"/>
    <property type="molecule type" value="Genomic_DNA"/>
</dbReference>
<dbReference type="GO" id="GO:0004806">
    <property type="term" value="F:triacylglycerol lipase activity"/>
    <property type="evidence" value="ECO:0007669"/>
    <property type="project" value="TreeGrafter"/>
</dbReference>
<dbReference type="OrthoDB" id="5503950at2"/>
<dbReference type="SUPFAM" id="SSF52266">
    <property type="entry name" value="SGNH hydrolase"/>
    <property type="match status" value="1"/>
</dbReference>
<dbReference type="PANTHER" id="PTHR37981:SF1">
    <property type="entry name" value="SGNH HYDROLASE-TYPE ESTERASE DOMAIN-CONTAINING PROTEIN"/>
    <property type="match status" value="1"/>
</dbReference>
<feature type="chain" id="PRO_5011760815" evidence="3">
    <location>
        <begin position="35"/>
        <end position="312"/>
    </location>
</feature>
<reference evidence="5 6" key="1">
    <citation type="submission" date="2016-10" db="EMBL/GenBank/DDBJ databases">
        <authorList>
            <person name="de Groot N.N."/>
        </authorList>
    </citation>
    <scope>NUCLEOTIDE SEQUENCE [LARGE SCALE GENOMIC DNA]</scope>
    <source>
        <strain evidence="5 6">DSM 44993</strain>
    </source>
</reference>
<keyword evidence="6" id="KW-1185">Reference proteome</keyword>
<organism evidence="5 6">
    <name type="scientific">Amycolatopsis saalfeldensis</name>
    <dbReference type="NCBI Taxonomy" id="394193"/>
    <lineage>
        <taxon>Bacteria</taxon>
        <taxon>Bacillati</taxon>
        <taxon>Actinomycetota</taxon>
        <taxon>Actinomycetes</taxon>
        <taxon>Pseudonocardiales</taxon>
        <taxon>Pseudonocardiaceae</taxon>
        <taxon>Amycolatopsis</taxon>
    </lineage>
</organism>